<keyword evidence="2" id="KW-1185">Reference proteome</keyword>
<dbReference type="AlphaFoldDB" id="A0AAW1Y965"/>
<comment type="caution">
    <text evidence="1">The sequence shown here is derived from an EMBL/GenBank/DDBJ whole genome shotgun (WGS) entry which is preliminary data.</text>
</comment>
<evidence type="ECO:0000313" key="2">
    <source>
        <dbReference type="Proteomes" id="UP001457282"/>
    </source>
</evidence>
<organism evidence="1 2">
    <name type="scientific">Rubus argutus</name>
    <name type="common">Southern blackberry</name>
    <dbReference type="NCBI Taxonomy" id="59490"/>
    <lineage>
        <taxon>Eukaryota</taxon>
        <taxon>Viridiplantae</taxon>
        <taxon>Streptophyta</taxon>
        <taxon>Embryophyta</taxon>
        <taxon>Tracheophyta</taxon>
        <taxon>Spermatophyta</taxon>
        <taxon>Magnoliopsida</taxon>
        <taxon>eudicotyledons</taxon>
        <taxon>Gunneridae</taxon>
        <taxon>Pentapetalae</taxon>
        <taxon>rosids</taxon>
        <taxon>fabids</taxon>
        <taxon>Rosales</taxon>
        <taxon>Rosaceae</taxon>
        <taxon>Rosoideae</taxon>
        <taxon>Rosoideae incertae sedis</taxon>
        <taxon>Rubus</taxon>
    </lineage>
</organism>
<evidence type="ECO:0000313" key="1">
    <source>
        <dbReference type="EMBL" id="KAK9945638.1"/>
    </source>
</evidence>
<reference evidence="1 2" key="1">
    <citation type="journal article" date="2023" name="G3 (Bethesda)">
        <title>A chromosome-length genome assembly and annotation of blackberry (Rubus argutus, cv. 'Hillquist').</title>
        <authorList>
            <person name="Bruna T."/>
            <person name="Aryal R."/>
            <person name="Dudchenko O."/>
            <person name="Sargent D.J."/>
            <person name="Mead D."/>
            <person name="Buti M."/>
            <person name="Cavallini A."/>
            <person name="Hytonen T."/>
            <person name="Andres J."/>
            <person name="Pham M."/>
            <person name="Weisz D."/>
            <person name="Mascagni F."/>
            <person name="Usai G."/>
            <person name="Natali L."/>
            <person name="Bassil N."/>
            <person name="Fernandez G.E."/>
            <person name="Lomsadze A."/>
            <person name="Armour M."/>
            <person name="Olukolu B."/>
            <person name="Poorten T."/>
            <person name="Britton C."/>
            <person name="Davik J."/>
            <person name="Ashrafi H."/>
            <person name="Aiden E.L."/>
            <person name="Borodovsky M."/>
            <person name="Worthington M."/>
        </authorList>
    </citation>
    <scope>NUCLEOTIDE SEQUENCE [LARGE SCALE GENOMIC DNA]</scope>
    <source>
        <strain evidence="1">PI 553951</strain>
    </source>
</reference>
<proteinExistence type="predicted"/>
<accession>A0AAW1Y965</accession>
<sequence length="120" mass="13095">MVEHWGDDGVGMLLSATGLVEASCVAGGRRHRSRLGMGFCEASELLSQFLGRAQGERRHGEACGRGSWALQRRHQGGLRTGDESPTSVCSSSRDVAWQRRRRERSGAELVNWAVSTVVVN</sequence>
<dbReference type="Proteomes" id="UP001457282">
    <property type="component" value="Unassembled WGS sequence"/>
</dbReference>
<name>A0AAW1Y965_RUBAR</name>
<dbReference type="EMBL" id="JBEDUW010000002">
    <property type="protein sequence ID" value="KAK9945638.1"/>
    <property type="molecule type" value="Genomic_DNA"/>
</dbReference>
<gene>
    <name evidence="1" type="ORF">M0R45_011142</name>
</gene>
<protein>
    <submittedName>
        <fullName evidence="1">Uncharacterized protein</fullName>
    </submittedName>
</protein>